<feature type="chain" id="PRO_5002640245" evidence="1">
    <location>
        <begin position="24"/>
        <end position="208"/>
    </location>
</feature>
<dbReference type="Pfam" id="PF03886">
    <property type="entry name" value="ABC_trans_aux"/>
    <property type="match status" value="1"/>
</dbReference>
<dbReference type="InterPro" id="IPR005586">
    <property type="entry name" value="ABC_trans_aux"/>
</dbReference>
<dbReference type="PROSITE" id="PS51257">
    <property type="entry name" value="PROKAR_LIPOPROTEIN"/>
    <property type="match status" value="1"/>
</dbReference>
<dbReference type="AlphaFoldDB" id="A1WY44"/>
<keyword evidence="4" id="KW-1185">Reference proteome</keyword>
<evidence type="ECO:0000313" key="4">
    <source>
        <dbReference type="Proteomes" id="UP000000647"/>
    </source>
</evidence>
<accession>A1WY44</accession>
<sequence length="208" mass="22598">MNTRRPTHLGTLLILLAATILSACTLLPEAETYTAYQLPPPEGDAPAADTEPVDWTLRVTTPSSSDLLAGNRIAVATGEHRMSTFAGARWVSPLPRLWQEHLIETFYADGRIHRLSADGERLSADLELRTTLRAFQIETRDEGPRARVVVDARLVDVGQRRIVATERFAATRDVASDDTDAAVAALGAANRSVGRELVAWTVTAAAED</sequence>
<dbReference type="HOGENOM" id="CLU_093163_2_0_6"/>
<dbReference type="STRING" id="349124.Hhal_1842"/>
<reference evidence="4" key="1">
    <citation type="submission" date="2006-12" db="EMBL/GenBank/DDBJ databases">
        <title>Complete sequence of Halorhodospira halophila SL1.</title>
        <authorList>
            <consortium name="US DOE Joint Genome Institute"/>
            <person name="Copeland A."/>
            <person name="Lucas S."/>
            <person name="Lapidus A."/>
            <person name="Barry K."/>
            <person name="Detter J.C."/>
            <person name="Glavina del Rio T."/>
            <person name="Hammon N."/>
            <person name="Israni S."/>
            <person name="Dalin E."/>
            <person name="Tice H."/>
            <person name="Pitluck S."/>
            <person name="Saunders E."/>
            <person name="Brettin T."/>
            <person name="Bruce D."/>
            <person name="Han C."/>
            <person name="Tapia R."/>
            <person name="Schmutz J."/>
            <person name="Larimer F."/>
            <person name="Land M."/>
            <person name="Hauser L."/>
            <person name="Kyrpides N."/>
            <person name="Mikhailova N."/>
            <person name="Hoff W."/>
            <person name="Richardson P."/>
        </authorList>
    </citation>
    <scope>NUCLEOTIDE SEQUENCE [LARGE SCALE GENOMIC DNA]</scope>
    <source>
        <strain evidence="4">DSM 244 / SL1</strain>
    </source>
</reference>
<evidence type="ECO:0000259" key="2">
    <source>
        <dbReference type="Pfam" id="PF03886"/>
    </source>
</evidence>
<organism evidence="3 4">
    <name type="scientific">Halorhodospira halophila (strain DSM 244 / SL1)</name>
    <name type="common">Ectothiorhodospira halophila (strain DSM 244 / SL1)</name>
    <dbReference type="NCBI Taxonomy" id="349124"/>
    <lineage>
        <taxon>Bacteria</taxon>
        <taxon>Pseudomonadati</taxon>
        <taxon>Pseudomonadota</taxon>
        <taxon>Gammaproteobacteria</taxon>
        <taxon>Chromatiales</taxon>
        <taxon>Ectothiorhodospiraceae</taxon>
        <taxon>Halorhodospira</taxon>
    </lineage>
</organism>
<feature type="domain" description="ABC-type transport auxiliary lipoprotein component" evidence="2">
    <location>
        <begin position="36"/>
        <end position="197"/>
    </location>
</feature>
<name>A1WY44_HALHL</name>
<proteinExistence type="predicted"/>
<evidence type="ECO:0000256" key="1">
    <source>
        <dbReference type="SAM" id="SignalP"/>
    </source>
</evidence>
<dbReference type="SUPFAM" id="SSF159594">
    <property type="entry name" value="XCC0632-like"/>
    <property type="match status" value="1"/>
</dbReference>
<feature type="signal peptide" evidence="1">
    <location>
        <begin position="1"/>
        <end position="23"/>
    </location>
</feature>
<dbReference type="EMBL" id="CP000544">
    <property type="protein sequence ID" value="ABM62606.1"/>
    <property type="molecule type" value="Genomic_DNA"/>
</dbReference>
<reference evidence="3 4" key="2">
    <citation type="journal article" date="2013" name="Stand. Genomic Sci.">
        <title>Complete genome sequence of Halorhodospira halophila SL1.</title>
        <authorList>
            <person name="Challacombe J.F."/>
            <person name="Majid S."/>
            <person name="Deole R."/>
            <person name="Brettin T.S."/>
            <person name="Bruce D."/>
            <person name="Delano S.F."/>
            <person name="Detter J.C."/>
            <person name="Gleasner C.D."/>
            <person name="Han C.S."/>
            <person name="Misra M."/>
            <person name="Reitenga K.G."/>
            <person name="Mikhailova N."/>
            <person name="Woyke T."/>
            <person name="Pitluck S."/>
            <person name="Nolan M."/>
            <person name="Land M.L."/>
            <person name="Saunders E."/>
            <person name="Tapia R."/>
            <person name="Lapidus A."/>
            <person name="Ivanova N."/>
            <person name="Hoff W.D."/>
        </authorList>
    </citation>
    <scope>NUCLEOTIDE SEQUENCE [LARGE SCALE GENOMIC DNA]</scope>
    <source>
        <strain evidence="4">DSM 244 / SL1</strain>
    </source>
</reference>
<dbReference type="OrthoDB" id="5795476at2"/>
<dbReference type="Proteomes" id="UP000000647">
    <property type="component" value="Chromosome"/>
</dbReference>
<dbReference type="RefSeq" id="WP_011814628.1">
    <property type="nucleotide sequence ID" value="NC_008789.1"/>
</dbReference>
<dbReference type="KEGG" id="hha:Hhal_1842"/>
<dbReference type="eggNOG" id="COG3218">
    <property type="taxonomic scope" value="Bacteria"/>
</dbReference>
<evidence type="ECO:0000313" key="3">
    <source>
        <dbReference type="EMBL" id="ABM62606.1"/>
    </source>
</evidence>
<protein>
    <submittedName>
        <fullName evidence="3">Putative ABC-type uncharacterized transport system</fullName>
    </submittedName>
</protein>
<gene>
    <name evidence="3" type="ordered locus">Hhal_1842</name>
</gene>
<keyword evidence="1" id="KW-0732">Signal</keyword>
<dbReference type="Gene3D" id="3.40.50.10610">
    <property type="entry name" value="ABC-type transport auxiliary lipoprotein component"/>
    <property type="match status" value="1"/>
</dbReference>